<keyword evidence="2" id="KW-1185">Reference proteome</keyword>
<gene>
    <name evidence="1" type="ORF">BN873_150020</name>
</gene>
<name>W6M1C0_9GAMM</name>
<dbReference type="AlphaFoldDB" id="W6M1C0"/>
<dbReference type="AntiFam" id="ANF00012">
    <property type="entry name" value="tRNA translation"/>
</dbReference>
<reference evidence="1" key="2">
    <citation type="submission" date="2014-03" db="EMBL/GenBank/DDBJ databases">
        <title>Candidatus Competibacter-lineage genomes retrieved from metagenomes reveal functional metabolic diversity.</title>
        <authorList>
            <person name="McIlroy S.J."/>
            <person name="Albertsen M."/>
            <person name="Andresen E.K."/>
            <person name="Saunders A.M."/>
            <person name="Kristiansen R."/>
            <person name="Stokholm-Bjerregaard M."/>
            <person name="Nielsen K.L."/>
            <person name="Nielsen P.H."/>
        </authorList>
    </citation>
    <scope>NUCLEOTIDE SEQUENCE</scope>
    <source>
        <strain evidence="1">Run_A_D11</strain>
    </source>
</reference>
<sequence>MGAADFWEVGQKKACRNASLDIGAGKRNRTSDLLITNQLLYRLSYSGEIYEVGKSNQFKFEIQVKVKSIA</sequence>
<dbReference type="STRING" id="1400863.BN873_150020"/>
<accession>W6M1C0</accession>
<evidence type="ECO:0000313" key="1">
    <source>
        <dbReference type="EMBL" id="CDI01232.1"/>
    </source>
</evidence>
<reference evidence="1" key="1">
    <citation type="submission" date="2013-07" db="EMBL/GenBank/DDBJ databases">
        <authorList>
            <person name="McIlroy S."/>
        </authorList>
    </citation>
    <scope>NUCLEOTIDE SEQUENCE [LARGE SCALE GENOMIC DNA]</scope>
    <source>
        <strain evidence="1">Run_A_D11</strain>
    </source>
</reference>
<proteinExistence type="predicted"/>
<organism evidence="1 2">
    <name type="scientific">Candidatus Competibacter denitrificans Run_A_D11</name>
    <dbReference type="NCBI Taxonomy" id="1400863"/>
    <lineage>
        <taxon>Bacteria</taxon>
        <taxon>Pseudomonadati</taxon>
        <taxon>Pseudomonadota</taxon>
        <taxon>Gammaproteobacteria</taxon>
        <taxon>Candidatus Competibacteraceae</taxon>
        <taxon>Candidatus Competibacter</taxon>
    </lineage>
</organism>
<evidence type="ECO:0000313" key="2">
    <source>
        <dbReference type="Proteomes" id="UP000035760"/>
    </source>
</evidence>
<dbReference type="Proteomes" id="UP000035760">
    <property type="component" value="Unassembled WGS sequence"/>
</dbReference>
<comment type="caution">
    <text evidence="1">The sequence shown here is derived from an EMBL/GenBank/DDBJ whole genome shotgun (WGS) entry which is preliminary data.</text>
</comment>
<dbReference type="EMBL" id="CBTJ020000020">
    <property type="protein sequence ID" value="CDI01232.1"/>
    <property type="molecule type" value="Genomic_DNA"/>
</dbReference>
<protein>
    <submittedName>
        <fullName evidence="1">Uncharacterized protein</fullName>
    </submittedName>
</protein>